<keyword evidence="3" id="KW-1133">Transmembrane helix</keyword>
<keyword evidence="3" id="KW-0812">Transmembrane</keyword>
<dbReference type="KEGG" id="ckh:LVJ77_11420"/>
<dbReference type="AlphaFoldDB" id="A0A8T9MV75"/>
<dbReference type="InterPro" id="IPR007813">
    <property type="entry name" value="PilN"/>
</dbReference>
<evidence type="ECO:0000256" key="3">
    <source>
        <dbReference type="SAM" id="Phobius"/>
    </source>
</evidence>
<dbReference type="EMBL" id="CP091521">
    <property type="protein sequence ID" value="UOP04755.2"/>
    <property type="molecule type" value="Genomic_DNA"/>
</dbReference>
<evidence type="ECO:0000256" key="1">
    <source>
        <dbReference type="SAM" id="Coils"/>
    </source>
</evidence>
<proteinExistence type="predicted"/>
<dbReference type="GO" id="GO:0043107">
    <property type="term" value="P:type IV pilus-dependent motility"/>
    <property type="evidence" value="ECO:0007669"/>
    <property type="project" value="TreeGrafter"/>
</dbReference>
<evidence type="ECO:0000313" key="5">
    <source>
        <dbReference type="Proteomes" id="UP000831534"/>
    </source>
</evidence>
<feature type="compositionally biased region" description="Polar residues" evidence="2">
    <location>
        <begin position="211"/>
        <end position="221"/>
    </location>
</feature>
<dbReference type="Pfam" id="PF05137">
    <property type="entry name" value="PilN"/>
    <property type="match status" value="1"/>
</dbReference>
<protein>
    <submittedName>
        <fullName evidence="4">PilN domain-containing protein</fullName>
    </submittedName>
</protein>
<organism evidence="4 5">
    <name type="scientific">Conchiformibius kuhniae</name>
    <dbReference type="NCBI Taxonomy" id="211502"/>
    <lineage>
        <taxon>Bacteria</taxon>
        <taxon>Pseudomonadati</taxon>
        <taxon>Pseudomonadota</taxon>
        <taxon>Betaproteobacteria</taxon>
        <taxon>Neisseriales</taxon>
        <taxon>Neisseriaceae</taxon>
        <taxon>Conchiformibius</taxon>
    </lineage>
</organism>
<reference evidence="4" key="1">
    <citation type="journal article" date="2022" name="Res Sq">
        <title>Evolution of multicellular longitudinally dividing oral cavity symbionts (Neisseriaceae).</title>
        <authorList>
            <person name="Nyongesa S."/>
            <person name="Weber P."/>
            <person name="Bernet E."/>
            <person name="Pullido F."/>
            <person name="Nieckarz M."/>
            <person name="Delaby M."/>
            <person name="Nieves C."/>
            <person name="Viehboeck T."/>
            <person name="Krause N."/>
            <person name="Rivera-Millot A."/>
            <person name="Nakamura A."/>
            <person name="Vischer N."/>
            <person name="VanNieuwenhze M."/>
            <person name="Brun Y."/>
            <person name="Cava F."/>
            <person name="Bulgheresi S."/>
            <person name="Veyrier F."/>
        </authorList>
    </citation>
    <scope>NUCLEOTIDE SEQUENCE</scope>
    <source>
        <strain evidence="4">17694</strain>
    </source>
</reference>
<dbReference type="RefSeq" id="WP_027009323.1">
    <property type="nucleotide sequence ID" value="NZ_CP091521.1"/>
</dbReference>
<dbReference type="Proteomes" id="UP000831534">
    <property type="component" value="Chromosome"/>
</dbReference>
<feature type="coiled-coil region" evidence="1">
    <location>
        <begin position="49"/>
        <end position="93"/>
    </location>
</feature>
<evidence type="ECO:0000256" key="2">
    <source>
        <dbReference type="SAM" id="MobiDB-lite"/>
    </source>
</evidence>
<feature type="region of interest" description="Disordered" evidence="2">
    <location>
        <begin position="191"/>
        <end position="221"/>
    </location>
</feature>
<dbReference type="PANTHER" id="PTHR40278">
    <property type="entry name" value="DNA UTILIZATION PROTEIN HOFN"/>
    <property type="match status" value="1"/>
</dbReference>
<sequence>MNLIKINLLPYRELREMKQKKTFQGILGVGFVVGLALCAGAYMALDKAIEHQNSRNQALQEGINGLKKEIETIQTLRADKERYLARKKKVEELDNKRFDGARIVDSLNQVVPDGSYLVSLKGKGTDGNGAAEEKEYIIEGRALSDNKVALLMAALPSTGMFDLPELVEIAQTEDAQKFVLRSMLADQALLPPPSVAPQSAVPAQGAEQASAPVSASQSEAK</sequence>
<feature type="transmembrane region" description="Helical" evidence="3">
    <location>
        <begin position="21"/>
        <end position="45"/>
    </location>
</feature>
<dbReference type="GO" id="GO:0043683">
    <property type="term" value="P:type IV pilus assembly"/>
    <property type="evidence" value="ECO:0007669"/>
    <property type="project" value="TreeGrafter"/>
</dbReference>
<gene>
    <name evidence="4" type="ORF">LVJ77_11420</name>
</gene>
<dbReference type="PANTHER" id="PTHR40278:SF2">
    <property type="entry name" value="TYPE IV PILUS INNER MEMBRANE COMPONENT PILN"/>
    <property type="match status" value="1"/>
</dbReference>
<reference evidence="4" key="2">
    <citation type="submission" date="2024-09" db="EMBL/GenBank/DDBJ databases">
        <authorList>
            <person name="Veyrier F.J."/>
        </authorList>
    </citation>
    <scope>NUCLEOTIDE SEQUENCE</scope>
    <source>
        <strain evidence="4">17694</strain>
    </source>
</reference>
<keyword evidence="5" id="KW-1185">Reference proteome</keyword>
<evidence type="ECO:0000313" key="4">
    <source>
        <dbReference type="EMBL" id="UOP04755.2"/>
    </source>
</evidence>
<name>A0A8T9MV75_9NEIS</name>
<keyword evidence="1" id="KW-0175">Coiled coil</keyword>
<keyword evidence="3" id="KW-0472">Membrane</keyword>
<dbReference type="InterPro" id="IPR052534">
    <property type="entry name" value="Extracell_DNA_Util/SecSys_Comp"/>
</dbReference>
<accession>A0A8T9MV75</accession>